<keyword evidence="2" id="KW-1185">Reference proteome</keyword>
<evidence type="ECO:0000313" key="1">
    <source>
        <dbReference type="EMBL" id="OQR78403.1"/>
    </source>
</evidence>
<evidence type="ECO:0000313" key="2">
    <source>
        <dbReference type="Proteomes" id="UP000192247"/>
    </source>
</evidence>
<dbReference type="EMBL" id="MNPL01002274">
    <property type="protein sequence ID" value="OQR78403.1"/>
    <property type="molecule type" value="Genomic_DNA"/>
</dbReference>
<comment type="caution">
    <text evidence="1">The sequence shown here is derived from an EMBL/GenBank/DDBJ whole genome shotgun (WGS) entry which is preliminary data.</text>
</comment>
<gene>
    <name evidence="1" type="ORF">BIW11_02737</name>
</gene>
<protein>
    <submittedName>
        <fullName evidence="1">Uncharacterized protein</fullName>
    </submittedName>
</protein>
<dbReference type="InParanoid" id="A0A1V9XYA7"/>
<accession>A0A1V9XYA7</accession>
<proteinExistence type="predicted"/>
<dbReference type="AlphaFoldDB" id="A0A1V9XYA7"/>
<dbReference type="Proteomes" id="UP000192247">
    <property type="component" value="Unassembled WGS sequence"/>
</dbReference>
<name>A0A1V9XYA7_9ACAR</name>
<reference evidence="1 2" key="1">
    <citation type="journal article" date="2017" name="Gigascience">
        <title>Draft genome of the honey bee ectoparasitic mite, Tropilaelaps mercedesae, is shaped by the parasitic life history.</title>
        <authorList>
            <person name="Dong X."/>
            <person name="Armstrong S.D."/>
            <person name="Xia D."/>
            <person name="Makepeace B.L."/>
            <person name="Darby A.C."/>
            <person name="Kadowaki T."/>
        </authorList>
    </citation>
    <scope>NUCLEOTIDE SEQUENCE [LARGE SCALE GENOMIC DNA]</scope>
    <source>
        <strain evidence="1">Wuxi-XJTLU</strain>
    </source>
</reference>
<sequence>MHLSITGLNDIQPNLGERSFILYKHQKNEVNEDMLRAY</sequence>
<organism evidence="1 2">
    <name type="scientific">Tropilaelaps mercedesae</name>
    <dbReference type="NCBI Taxonomy" id="418985"/>
    <lineage>
        <taxon>Eukaryota</taxon>
        <taxon>Metazoa</taxon>
        <taxon>Ecdysozoa</taxon>
        <taxon>Arthropoda</taxon>
        <taxon>Chelicerata</taxon>
        <taxon>Arachnida</taxon>
        <taxon>Acari</taxon>
        <taxon>Parasitiformes</taxon>
        <taxon>Mesostigmata</taxon>
        <taxon>Gamasina</taxon>
        <taxon>Dermanyssoidea</taxon>
        <taxon>Laelapidae</taxon>
        <taxon>Tropilaelaps</taxon>
    </lineage>
</organism>